<protein>
    <submittedName>
        <fullName evidence="1">Uncharacterized protein</fullName>
    </submittedName>
</protein>
<dbReference type="EMBL" id="JABSNO010000007">
    <property type="protein sequence ID" value="NRS92160.1"/>
    <property type="molecule type" value="Genomic_DNA"/>
</dbReference>
<dbReference type="RefSeq" id="WP_173778775.1">
    <property type="nucleotide sequence ID" value="NZ_JABSNO010000007.1"/>
</dbReference>
<organism evidence="1 2">
    <name type="scientific">Frigoriflavimonas asaccharolytica</name>
    <dbReference type="NCBI Taxonomy" id="2735899"/>
    <lineage>
        <taxon>Bacteria</taxon>
        <taxon>Pseudomonadati</taxon>
        <taxon>Bacteroidota</taxon>
        <taxon>Flavobacteriia</taxon>
        <taxon>Flavobacteriales</taxon>
        <taxon>Weeksellaceae</taxon>
        <taxon>Frigoriflavimonas</taxon>
    </lineage>
</organism>
<evidence type="ECO:0000313" key="1">
    <source>
        <dbReference type="EMBL" id="NRS92160.1"/>
    </source>
</evidence>
<gene>
    <name evidence="1" type="ORF">HNQ03_001228</name>
</gene>
<sequence length="131" mass="15540">MDRDGIYTHYKKFKISQDLEKIWITELVNLKLINLDKKGNWNSVYFLNHHSNFNHLDKILISEPLGKYWEKCAFLEELFAMSKNMRLSKNEIHIVLNFISDKGTSIVKNTKNPTRIKDLLAKIKQYELPDN</sequence>
<reference evidence="1" key="1">
    <citation type="submission" date="2020-05" db="EMBL/GenBank/DDBJ databases">
        <title>Genomic Encyclopedia of Type Strains, Phase IV (KMG-V): Genome sequencing to study the core and pangenomes of soil and plant-associated prokaryotes.</title>
        <authorList>
            <person name="Whitman W."/>
        </authorList>
    </citation>
    <scope>NUCLEOTIDE SEQUENCE</scope>
    <source>
        <strain evidence="1">16F</strain>
    </source>
</reference>
<keyword evidence="2" id="KW-1185">Reference proteome</keyword>
<proteinExistence type="predicted"/>
<dbReference type="Proteomes" id="UP000610746">
    <property type="component" value="Unassembled WGS sequence"/>
</dbReference>
<accession>A0A8J8K4V6</accession>
<dbReference type="AlphaFoldDB" id="A0A8J8K4V6"/>
<comment type="caution">
    <text evidence="1">The sequence shown here is derived from an EMBL/GenBank/DDBJ whole genome shotgun (WGS) entry which is preliminary data.</text>
</comment>
<name>A0A8J8K4V6_9FLAO</name>
<evidence type="ECO:0000313" key="2">
    <source>
        <dbReference type="Proteomes" id="UP000610746"/>
    </source>
</evidence>